<dbReference type="AlphaFoldDB" id="A0A523S4G2"/>
<comment type="caution">
    <text evidence="2">The sequence shown here is derived from an EMBL/GenBank/DDBJ whole genome shotgun (WGS) entry which is preliminary data.</text>
</comment>
<evidence type="ECO:0000256" key="1">
    <source>
        <dbReference type="ARBA" id="ARBA00005721"/>
    </source>
</evidence>
<evidence type="ECO:0000313" key="3">
    <source>
        <dbReference type="Proteomes" id="UP000316360"/>
    </source>
</evidence>
<dbReference type="InterPro" id="IPR005531">
    <property type="entry name" value="Asp23"/>
</dbReference>
<evidence type="ECO:0000313" key="2">
    <source>
        <dbReference type="EMBL" id="TET12922.1"/>
    </source>
</evidence>
<comment type="similarity">
    <text evidence="1">Belongs to the asp23 family.</text>
</comment>
<dbReference type="Proteomes" id="UP000316360">
    <property type="component" value="Unassembled WGS sequence"/>
</dbReference>
<gene>
    <name evidence="2" type="ORF">E3J84_00775</name>
</gene>
<dbReference type="EMBL" id="SOKJ01000041">
    <property type="protein sequence ID" value="TET12922.1"/>
    <property type="molecule type" value="Genomic_DNA"/>
</dbReference>
<protein>
    <submittedName>
        <fullName evidence="2">Asp23/Gls24 family envelope stress response protein</fullName>
    </submittedName>
</protein>
<name>A0A523S4G2_UNCAE</name>
<organism evidence="2 3">
    <name type="scientific">Aerophobetes bacterium</name>
    <dbReference type="NCBI Taxonomy" id="2030807"/>
    <lineage>
        <taxon>Bacteria</taxon>
        <taxon>Candidatus Aerophobota</taxon>
    </lineage>
</organism>
<reference evidence="2 3" key="1">
    <citation type="submission" date="2019-03" db="EMBL/GenBank/DDBJ databases">
        <title>Metabolic potential of uncultured bacteria and archaea associated with petroleum seepage in deep-sea sediments.</title>
        <authorList>
            <person name="Dong X."/>
            <person name="Hubert C."/>
        </authorList>
    </citation>
    <scope>NUCLEOTIDE SEQUENCE [LARGE SCALE GENOMIC DNA]</scope>
    <source>
        <strain evidence="2">E44_bin7</strain>
    </source>
</reference>
<proteinExistence type="inferred from homology"/>
<accession>A0A523S4G2</accession>
<dbReference type="Pfam" id="PF03780">
    <property type="entry name" value="Asp23"/>
    <property type="match status" value="1"/>
</dbReference>
<sequence>MRYECEEIKLREEGSYEIDRKVVIALIKKALGRLEGVYAIKRGLFGERVKVKQSGEKIRISLELIIKEGSSIPQVVEETQKEIKEEIQKTLNRAVDRVDIKIKKIKAIS</sequence>